<evidence type="ECO:0000313" key="2">
    <source>
        <dbReference type="EMBL" id="MCA9379590.1"/>
    </source>
</evidence>
<reference evidence="2" key="1">
    <citation type="submission" date="2020-04" db="EMBL/GenBank/DDBJ databases">
        <authorList>
            <person name="Zhang T."/>
        </authorList>
    </citation>
    <scope>NUCLEOTIDE SEQUENCE</scope>
    <source>
        <strain evidence="2">HKST-UBA15</strain>
    </source>
</reference>
<feature type="transmembrane region" description="Helical" evidence="1">
    <location>
        <begin position="424"/>
        <end position="449"/>
    </location>
</feature>
<proteinExistence type="predicted"/>
<name>A0A955I6B1_9BACT</name>
<sequence length="458" mass="51382">MKYKVQLFFIAVLAFVALVIAIPTISFTYKDKSYEITNPNPTDLNLQIIQDSFSYKPALDLQGGSLVVFDIDLKNHDGDKVEKFKQVEETIARRMALIGLRDFEFTSFYNLEDEVFQLHLTTPEEIETTLVQVLSSPGILDVLVDDPEALENAETESVSITDGRRSSGITNSDILSMSVISDSRIYSGDPETPNNFGLEIVFKPESKQKLQMALLSNISTGTPLIFSLDGSFVALQASGYYMDPYQEHDRILLYTTLVDSKLNNAVLGAVMSSPSLDTTVIANPSVVVSPTYGNDALLNAKLITIALVGFLTLLIVVILRKRALYVVLATFLFSIINITLHKILNLNLSLSLIFALQLVVTLFVLEQIFTVLKVNKFKKNTKLLEEFTESYSLNGWRPIFSVLILVPLIIFFENLLTASVNQFIQVIIMGVLVWQIYKIIFFIPIFKIFMRPIKSAKK</sequence>
<dbReference type="Proteomes" id="UP000745577">
    <property type="component" value="Unassembled WGS sequence"/>
</dbReference>
<keyword evidence="1" id="KW-0812">Transmembrane</keyword>
<feature type="transmembrane region" description="Helical" evidence="1">
    <location>
        <begin position="296"/>
        <end position="317"/>
    </location>
</feature>
<protein>
    <recommendedName>
        <fullName evidence="4">Protein translocase subunit SecD</fullName>
    </recommendedName>
</protein>
<evidence type="ECO:0008006" key="4">
    <source>
        <dbReference type="Google" id="ProtNLM"/>
    </source>
</evidence>
<reference evidence="2" key="2">
    <citation type="journal article" date="2021" name="Microbiome">
        <title>Successional dynamics and alternative stable states in a saline activated sludge microbial community over 9 years.</title>
        <authorList>
            <person name="Wang Y."/>
            <person name="Ye J."/>
            <person name="Ju F."/>
            <person name="Liu L."/>
            <person name="Boyd J.A."/>
            <person name="Deng Y."/>
            <person name="Parks D.H."/>
            <person name="Jiang X."/>
            <person name="Yin X."/>
            <person name="Woodcroft B.J."/>
            <person name="Tyson G.W."/>
            <person name="Hugenholtz P."/>
            <person name="Polz M.F."/>
            <person name="Zhang T."/>
        </authorList>
    </citation>
    <scope>NUCLEOTIDE SEQUENCE</scope>
    <source>
        <strain evidence="2">HKST-UBA15</strain>
    </source>
</reference>
<feature type="transmembrane region" description="Helical" evidence="1">
    <location>
        <begin position="324"/>
        <end position="344"/>
    </location>
</feature>
<accession>A0A955I6B1</accession>
<dbReference type="AlphaFoldDB" id="A0A955I6B1"/>
<gene>
    <name evidence="2" type="ORF">KC675_00235</name>
</gene>
<evidence type="ECO:0000313" key="3">
    <source>
        <dbReference type="Proteomes" id="UP000745577"/>
    </source>
</evidence>
<organism evidence="2 3">
    <name type="scientific">Candidatus Dojkabacteria bacterium</name>
    <dbReference type="NCBI Taxonomy" id="2099670"/>
    <lineage>
        <taxon>Bacteria</taxon>
        <taxon>Candidatus Dojkabacteria</taxon>
    </lineage>
</organism>
<keyword evidence="1" id="KW-1133">Transmembrane helix</keyword>
<feature type="transmembrane region" description="Helical" evidence="1">
    <location>
        <begin position="393"/>
        <end position="412"/>
    </location>
</feature>
<feature type="transmembrane region" description="Helical" evidence="1">
    <location>
        <begin position="350"/>
        <end position="372"/>
    </location>
</feature>
<evidence type="ECO:0000256" key="1">
    <source>
        <dbReference type="SAM" id="Phobius"/>
    </source>
</evidence>
<comment type="caution">
    <text evidence="2">The sequence shown here is derived from an EMBL/GenBank/DDBJ whole genome shotgun (WGS) entry which is preliminary data.</text>
</comment>
<keyword evidence="1" id="KW-0472">Membrane</keyword>
<dbReference type="EMBL" id="JAGQLL010000003">
    <property type="protein sequence ID" value="MCA9379590.1"/>
    <property type="molecule type" value="Genomic_DNA"/>
</dbReference>